<dbReference type="PROSITE" id="PS51257">
    <property type="entry name" value="PROKAR_LIPOPROTEIN"/>
    <property type="match status" value="1"/>
</dbReference>
<evidence type="ECO:0000313" key="2">
    <source>
        <dbReference type="Proteomes" id="UP000217771"/>
    </source>
</evidence>
<comment type="caution">
    <text evidence="1">The sequence shown here is derived from an EMBL/GenBank/DDBJ whole genome shotgun (WGS) entry which is preliminary data.</text>
</comment>
<dbReference type="EMBL" id="NSKB01000002">
    <property type="protein sequence ID" value="PAU78471.1"/>
    <property type="molecule type" value="Genomic_DNA"/>
</dbReference>
<accession>A0A2A2EYK3</accession>
<proteinExistence type="predicted"/>
<gene>
    <name evidence="1" type="ORF">CK498_07145</name>
</gene>
<dbReference type="AlphaFoldDB" id="A0A2A2EYK3"/>
<protein>
    <submittedName>
        <fullName evidence="1">Uncharacterized protein</fullName>
    </submittedName>
</protein>
<reference evidence="1 2" key="1">
    <citation type="submission" date="2017-08" db="EMBL/GenBank/DDBJ databases">
        <title>Halomonas alkalisoli sp. nov., isolated from saline alkaline soil.</title>
        <authorList>
            <person name="Wang D."/>
            <person name="Zhang G."/>
        </authorList>
    </citation>
    <scope>NUCLEOTIDE SEQUENCE [LARGE SCALE GENOMIC DNA]</scope>
    <source>
        <strain evidence="1 2">WRN001</strain>
    </source>
</reference>
<organism evidence="1 2">
    <name type="scientific">Halomonas salipaludis</name>
    <dbReference type="NCBI Taxonomy" id="2032625"/>
    <lineage>
        <taxon>Bacteria</taxon>
        <taxon>Pseudomonadati</taxon>
        <taxon>Pseudomonadota</taxon>
        <taxon>Gammaproteobacteria</taxon>
        <taxon>Oceanospirillales</taxon>
        <taxon>Halomonadaceae</taxon>
        <taxon>Halomonas</taxon>
    </lineage>
</organism>
<dbReference type="Proteomes" id="UP000217771">
    <property type="component" value="Unassembled WGS sequence"/>
</dbReference>
<name>A0A2A2EYK3_9GAMM</name>
<sequence>MSRGAAPGLVLAFAAGCTESPPDESATASLTPLAVTDDAIRGADDQRLLDIGEVPSNIPIDDDAEFGAAQRFVAAELSPYESRLAVTTQGAAHAAGWLLAVEDGALHPAAFQYGGEVEPGPWRDDGDYVVFAMQGPAPSRSLVVVAGDASGEAVEANARPVRIPAHADGVPPGSDYRALEWQDDSLLFEVDGEGYRLDPTSGEVAQRR</sequence>
<evidence type="ECO:0000313" key="1">
    <source>
        <dbReference type="EMBL" id="PAU78471.1"/>
    </source>
</evidence>
<keyword evidence="2" id="KW-1185">Reference proteome</keyword>